<sequence>MHVLVTRPQADAEDLLTDLHAHGHTAVLAPMLEVHVTARTAPDVRGVQALLFTSANGVRAFTSVSDRRDLPVFAVGKATAEAARGRGFQHVEAAGGDAASLAAHVRARLTPAEGALYHAAGTVTRGALAETLRDAGFTVHREALYDCVPVTDLPADAHAALANGTLDGVLFFSPRTADTFVSVVRSADLGAACRRLHAVCLSPAVAERVRALTWAGVHLAARPERTALLAVLSGLGDGEAAAPSREADRHA</sequence>
<dbReference type="STRING" id="1082479.SAMN05216241_10893"/>
<dbReference type="PANTHER" id="PTHR38042:SF1">
    <property type="entry name" value="UROPORPHYRINOGEN-III SYNTHASE, CHLOROPLASTIC"/>
    <property type="match status" value="1"/>
</dbReference>
<evidence type="ECO:0000256" key="2">
    <source>
        <dbReference type="ARBA" id="ARBA00008133"/>
    </source>
</evidence>
<dbReference type="PANTHER" id="PTHR38042">
    <property type="entry name" value="UROPORPHYRINOGEN-III SYNTHASE, CHLOROPLASTIC"/>
    <property type="match status" value="1"/>
</dbReference>
<dbReference type="GO" id="GO:0004852">
    <property type="term" value="F:uroporphyrinogen-III synthase activity"/>
    <property type="evidence" value="ECO:0007669"/>
    <property type="project" value="UniProtKB-UniRule"/>
</dbReference>
<dbReference type="InterPro" id="IPR036108">
    <property type="entry name" value="4pyrrol_syn_uPrphyn_synt_sf"/>
</dbReference>
<dbReference type="Proteomes" id="UP000199415">
    <property type="component" value="Unassembled WGS sequence"/>
</dbReference>
<keyword evidence="5 9" id="KW-0627">Porphyrin biosynthesis</keyword>
<accession>A0A1G7T4P3</accession>
<protein>
    <recommendedName>
        <fullName evidence="7 9">Uroporphyrinogen-III synthase</fullName>
        <ecNumber evidence="3 9">4.2.1.75</ecNumber>
    </recommendedName>
</protein>
<evidence type="ECO:0000259" key="10">
    <source>
        <dbReference type="Pfam" id="PF02602"/>
    </source>
</evidence>
<evidence type="ECO:0000256" key="4">
    <source>
        <dbReference type="ARBA" id="ARBA00023239"/>
    </source>
</evidence>
<dbReference type="UniPathway" id="UPA00251">
    <property type="reaction ID" value="UER00320"/>
</dbReference>
<dbReference type="OrthoDB" id="7163809at2"/>
<comment type="catalytic activity">
    <reaction evidence="8 9">
        <text>hydroxymethylbilane = uroporphyrinogen III + H2O</text>
        <dbReference type="Rhea" id="RHEA:18965"/>
        <dbReference type="ChEBI" id="CHEBI:15377"/>
        <dbReference type="ChEBI" id="CHEBI:57308"/>
        <dbReference type="ChEBI" id="CHEBI:57845"/>
        <dbReference type="EC" id="4.2.1.75"/>
    </reaction>
</comment>
<evidence type="ECO:0000256" key="9">
    <source>
        <dbReference type="RuleBase" id="RU366031"/>
    </source>
</evidence>
<dbReference type="EMBL" id="FNCE01000008">
    <property type="protein sequence ID" value="SDG30293.1"/>
    <property type="molecule type" value="Genomic_DNA"/>
</dbReference>
<evidence type="ECO:0000256" key="3">
    <source>
        <dbReference type="ARBA" id="ARBA00013109"/>
    </source>
</evidence>
<name>A0A1G7T4P3_9PROT</name>
<dbReference type="CDD" id="cd06578">
    <property type="entry name" value="HemD"/>
    <property type="match status" value="1"/>
</dbReference>
<comment type="similarity">
    <text evidence="2 9">Belongs to the uroporphyrinogen-III synthase family.</text>
</comment>
<dbReference type="GO" id="GO:0006780">
    <property type="term" value="P:uroporphyrinogen III biosynthetic process"/>
    <property type="evidence" value="ECO:0007669"/>
    <property type="project" value="UniProtKB-UniRule"/>
</dbReference>
<evidence type="ECO:0000256" key="1">
    <source>
        <dbReference type="ARBA" id="ARBA00004772"/>
    </source>
</evidence>
<keyword evidence="12" id="KW-1185">Reference proteome</keyword>
<dbReference type="SUPFAM" id="SSF69618">
    <property type="entry name" value="HemD-like"/>
    <property type="match status" value="1"/>
</dbReference>
<evidence type="ECO:0000313" key="11">
    <source>
        <dbReference type="EMBL" id="SDG30293.1"/>
    </source>
</evidence>
<dbReference type="InterPro" id="IPR039793">
    <property type="entry name" value="UROS/Hem4"/>
</dbReference>
<dbReference type="RefSeq" id="WP_090020751.1">
    <property type="nucleotide sequence ID" value="NZ_FNCE01000008.1"/>
</dbReference>
<keyword evidence="4 9" id="KW-0456">Lyase</keyword>
<dbReference type="AlphaFoldDB" id="A0A1G7T4P3"/>
<dbReference type="GO" id="GO:0006782">
    <property type="term" value="P:protoporphyrinogen IX biosynthetic process"/>
    <property type="evidence" value="ECO:0007669"/>
    <property type="project" value="UniProtKB-UniRule"/>
</dbReference>
<evidence type="ECO:0000256" key="8">
    <source>
        <dbReference type="ARBA" id="ARBA00048617"/>
    </source>
</evidence>
<evidence type="ECO:0000313" key="12">
    <source>
        <dbReference type="Proteomes" id="UP000199415"/>
    </source>
</evidence>
<evidence type="ECO:0000256" key="6">
    <source>
        <dbReference type="ARBA" id="ARBA00037589"/>
    </source>
</evidence>
<dbReference type="Gene3D" id="3.40.50.10090">
    <property type="match status" value="2"/>
</dbReference>
<organism evidence="11 12">
    <name type="scientific">Limimonas halophila</name>
    <dbReference type="NCBI Taxonomy" id="1082479"/>
    <lineage>
        <taxon>Bacteria</taxon>
        <taxon>Pseudomonadati</taxon>
        <taxon>Pseudomonadota</taxon>
        <taxon>Alphaproteobacteria</taxon>
        <taxon>Rhodospirillales</taxon>
        <taxon>Rhodovibrionaceae</taxon>
        <taxon>Limimonas</taxon>
    </lineage>
</organism>
<comment type="function">
    <text evidence="6 9">Catalyzes cyclization of the linear tetrapyrrole, hydroxymethylbilane, to the macrocyclic uroporphyrinogen III.</text>
</comment>
<dbReference type="Pfam" id="PF02602">
    <property type="entry name" value="HEM4"/>
    <property type="match status" value="1"/>
</dbReference>
<evidence type="ECO:0000256" key="7">
    <source>
        <dbReference type="ARBA" id="ARBA00040167"/>
    </source>
</evidence>
<comment type="pathway">
    <text evidence="1 9">Porphyrin-containing compound metabolism; protoporphyrin-IX biosynthesis; coproporphyrinogen-III from 5-aminolevulinate: step 3/4.</text>
</comment>
<gene>
    <name evidence="11" type="ORF">SAMN05216241_10893</name>
</gene>
<reference evidence="11 12" key="1">
    <citation type="submission" date="2016-10" db="EMBL/GenBank/DDBJ databases">
        <authorList>
            <person name="de Groot N.N."/>
        </authorList>
    </citation>
    <scope>NUCLEOTIDE SEQUENCE [LARGE SCALE GENOMIC DNA]</scope>
    <source>
        <strain evidence="11 12">DSM 25584</strain>
    </source>
</reference>
<proteinExistence type="inferred from homology"/>
<dbReference type="EC" id="4.2.1.75" evidence="3 9"/>
<feature type="domain" description="Tetrapyrrole biosynthesis uroporphyrinogen III synthase" evidence="10">
    <location>
        <begin position="15"/>
        <end position="229"/>
    </location>
</feature>
<dbReference type="InterPro" id="IPR003754">
    <property type="entry name" value="4pyrrol_synth_uPrphyn_synth"/>
</dbReference>
<evidence type="ECO:0000256" key="5">
    <source>
        <dbReference type="ARBA" id="ARBA00023244"/>
    </source>
</evidence>